<comment type="caution">
    <text evidence="2">The sequence shown here is derived from an EMBL/GenBank/DDBJ whole genome shotgun (WGS) entry which is preliminary data.</text>
</comment>
<evidence type="ECO:0000256" key="1">
    <source>
        <dbReference type="SAM" id="MobiDB-lite"/>
    </source>
</evidence>
<sequence length="228" mass="25897">MHDTVDDTTSSGKVMRRAASELTPATQPSRQRRHVWRDPLSRRTLAAAEFSRLVAGEGLNRPKHEPSDRNLNGKIKLDRALQIKDRCDRELQALCESKHRRYRTLFTLDGHDELILLEQDKSNESMIRDKRELERLMRKLSPAMSHFASTQTEFVHLLQGCSVCSNRLAFCAACAEKASEFFNGFTSAELFALYGSDLPPANETELVNFVDAVATREARAIRNEYADV</sequence>
<feature type="region of interest" description="Disordered" evidence="1">
    <location>
        <begin position="1"/>
        <end position="34"/>
    </location>
</feature>
<accession>A0A6G0RJN4</accession>
<evidence type="ECO:0000313" key="3">
    <source>
        <dbReference type="Proteomes" id="UP000486351"/>
    </source>
</evidence>
<dbReference type="Proteomes" id="UP000486351">
    <property type="component" value="Unassembled WGS sequence"/>
</dbReference>
<reference evidence="2 3" key="1">
    <citation type="submission" date="2018-09" db="EMBL/GenBank/DDBJ databases">
        <title>Genomic investigation of the strawberry pathogen Phytophthora fragariae indicates pathogenicity is determined by transcriptional variation in three key races.</title>
        <authorList>
            <person name="Adams T.M."/>
            <person name="Armitage A.D."/>
            <person name="Sobczyk M.K."/>
            <person name="Bates H.J."/>
            <person name="Dunwell J.M."/>
            <person name="Nellist C.F."/>
            <person name="Harrison R.J."/>
        </authorList>
    </citation>
    <scope>NUCLEOTIDE SEQUENCE [LARGE SCALE GENOMIC DNA]</scope>
    <source>
        <strain evidence="2 3">NOV-77</strain>
    </source>
</reference>
<proteinExistence type="predicted"/>
<gene>
    <name evidence="2" type="ORF">PF008_g13564</name>
</gene>
<protein>
    <submittedName>
        <fullName evidence="2">Uncharacterized protein</fullName>
    </submittedName>
</protein>
<dbReference type="EMBL" id="QXFY01000806">
    <property type="protein sequence ID" value="KAE9335279.1"/>
    <property type="molecule type" value="Genomic_DNA"/>
</dbReference>
<dbReference type="AlphaFoldDB" id="A0A6G0RJN4"/>
<evidence type="ECO:0000313" key="2">
    <source>
        <dbReference type="EMBL" id="KAE9335279.1"/>
    </source>
</evidence>
<name>A0A6G0RJN4_9STRA</name>
<organism evidence="2 3">
    <name type="scientific">Phytophthora fragariae</name>
    <dbReference type="NCBI Taxonomy" id="53985"/>
    <lineage>
        <taxon>Eukaryota</taxon>
        <taxon>Sar</taxon>
        <taxon>Stramenopiles</taxon>
        <taxon>Oomycota</taxon>
        <taxon>Peronosporomycetes</taxon>
        <taxon>Peronosporales</taxon>
        <taxon>Peronosporaceae</taxon>
        <taxon>Phytophthora</taxon>
    </lineage>
</organism>